<organism evidence="1">
    <name type="scientific">Rhizophora mucronata</name>
    <name type="common">Asiatic mangrove</name>
    <dbReference type="NCBI Taxonomy" id="61149"/>
    <lineage>
        <taxon>Eukaryota</taxon>
        <taxon>Viridiplantae</taxon>
        <taxon>Streptophyta</taxon>
        <taxon>Embryophyta</taxon>
        <taxon>Tracheophyta</taxon>
        <taxon>Spermatophyta</taxon>
        <taxon>Magnoliopsida</taxon>
        <taxon>eudicotyledons</taxon>
        <taxon>Gunneridae</taxon>
        <taxon>Pentapetalae</taxon>
        <taxon>rosids</taxon>
        <taxon>fabids</taxon>
        <taxon>Malpighiales</taxon>
        <taxon>Rhizophoraceae</taxon>
        <taxon>Rhizophora</taxon>
    </lineage>
</organism>
<sequence length="67" mass="7540">MVSRARCSNMFILNIRPDATDTITPELVVHHVRDVSYSAGFLFLPRIDALCNLGPPVRHFLKAAMED</sequence>
<dbReference type="EMBL" id="GGEC01054872">
    <property type="protein sequence ID" value="MBX35356.1"/>
    <property type="molecule type" value="Transcribed_RNA"/>
</dbReference>
<accession>A0A2P2MYQ2</accession>
<proteinExistence type="predicted"/>
<evidence type="ECO:0000313" key="1">
    <source>
        <dbReference type="EMBL" id="MBX35356.1"/>
    </source>
</evidence>
<name>A0A2P2MYQ2_RHIMU</name>
<dbReference type="AlphaFoldDB" id="A0A2P2MYQ2"/>
<protein>
    <submittedName>
        <fullName evidence="1">Uncharacterized protein</fullName>
    </submittedName>
</protein>
<reference evidence="1" key="1">
    <citation type="submission" date="2018-02" db="EMBL/GenBank/DDBJ databases">
        <title>Rhizophora mucronata_Transcriptome.</title>
        <authorList>
            <person name="Meera S.P."/>
            <person name="Sreeshan A."/>
            <person name="Augustine A."/>
        </authorList>
    </citation>
    <scope>NUCLEOTIDE SEQUENCE</scope>
    <source>
        <tissue evidence="1">Leaf</tissue>
    </source>
</reference>